<dbReference type="HOGENOM" id="CLU_021264_0_0_6"/>
<dbReference type="PANTHER" id="PTHR10587">
    <property type="entry name" value="GLYCOSYL TRANSFERASE-RELATED"/>
    <property type="match status" value="1"/>
</dbReference>
<name>A0A0A8UU45_LEGHA</name>
<dbReference type="Gene3D" id="3.20.20.370">
    <property type="entry name" value="Glycoside hydrolase/deacetylase"/>
    <property type="match status" value="1"/>
</dbReference>
<dbReference type="SUPFAM" id="SSF88713">
    <property type="entry name" value="Glycoside hydrolase/deacetylase"/>
    <property type="match status" value="1"/>
</dbReference>
<dbReference type="GO" id="GO:0005975">
    <property type="term" value="P:carbohydrate metabolic process"/>
    <property type="evidence" value="ECO:0007669"/>
    <property type="project" value="InterPro"/>
</dbReference>
<accession>A0A0A8UU45</accession>
<dbReference type="Proteomes" id="UP000032803">
    <property type="component" value="Chromosome I"/>
</dbReference>
<keyword evidence="1" id="KW-0472">Membrane</keyword>
<dbReference type="EC" id="3.5.1.41" evidence="3"/>
<dbReference type="InterPro" id="IPR050248">
    <property type="entry name" value="Polysacc_deacetylase_ArnD"/>
</dbReference>
<keyword evidence="3" id="KW-0378">Hydrolase</keyword>
<dbReference type="InterPro" id="IPR002509">
    <property type="entry name" value="NODB_dom"/>
</dbReference>
<protein>
    <submittedName>
        <fullName evidence="3">Putative Chitin deacetylase</fullName>
        <ecNumber evidence="3">3.5.1.41</ecNumber>
    </submittedName>
</protein>
<gene>
    <name evidence="3" type="ORF">LHA_3256</name>
</gene>
<dbReference type="AlphaFoldDB" id="A0A0A8UU45"/>
<dbReference type="CDD" id="cd10917">
    <property type="entry name" value="CE4_NodB_like_6s_7s"/>
    <property type="match status" value="1"/>
</dbReference>
<evidence type="ECO:0000256" key="1">
    <source>
        <dbReference type="SAM" id="Phobius"/>
    </source>
</evidence>
<proteinExistence type="predicted"/>
<dbReference type="STRING" id="449.LHA_3256"/>
<feature type="domain" description="NodB homology" evidence="2">
    <location>
        <begin position="37"/>
        <end position="220"/>
    </location>
</feature>
<dbReference type="EMBL" id="LN681225">
    <property type="protein sequence ID" value="CEK12238.1"/>
    <property type="molecule type" value="Genomic_DNA"/>
</dbReference>
<dbReference type="RefSeq" id="WP_045107288.1">
    <property type="nucleotide sequence ID" value="NZ_LN681225.1"/>
</dbReference>
<dbReference type="InterPro" id="IPR011330">
    <property type="entry name" value="Glyco_hydro/deAcase_b/a-brl"/>
</dbReference>
<feature type="transmembrane region" description="Helical" evidence="1">
    <location>
        <begin position="6"/>
        <end position="24"/>
    </location>
</feature>
<dbReference type="GO" id="GO:0004099">
    <property type="term" value="F:chitin deacetylase activity"/>
    <property type="evidence" value="ECO:0007669"/>
    <property type="project" value="UniProtKB-EC"/>
</dbReference>
<dbReference type="KEGG" id="lha:LHA_3256"/>
<evidence type="ECO:0000259" key="2">
    <source>
        <dbReference type="PROSITE" id="PS51677"/>
    </source>
</evidence>
<keyword evidence="1" id="KW-0812">Transmembrane</keyword>
<dbReference type="Pfam" id="PF01522">
    <property type="entry name" value="Polysacc_deac_1"/>
    <property type="match status" value="1"/>
</dbReference>
<reference evidence="4" key="1">
    <citation type="submission" date="2014-09" db="EMBL/GenBank/DDBJ databases">
        <authorList>
            <person name="Gomez-Valero L."/>
        </authorList>
    </citation>
    <scope>NUCLEOTIDE SEQUENCE [LARGE SCALE GENOMIC DNA]</scope>
    <source>
        <strain evidence="4">ATCC35250</strain>
    </source>
</reference>
<dbReference type="PROSITE" id="PS51677">
    <property type="entry name" value="NODB"/>
    <property type="match status" value="1"/>
</dbReference>
<evidence type="ECO:0000313" key="4">
    <source>
        <dbReference type="Proteomes" id="UP000032803"/>
    </source>
</evidence>
<keyword evidence="1" id="KW-1133">Transmembrane helix</keyword>
<sequence>MVDRMLWLVFIILILWAIAMHFIWKDNTHNPYKVNPNSVALSFDDGPTPPYTSEILSILQQNDVYATFFVLGKNAERYPELVLKAYKEGNAIACHGVNHLDLTTATKEQVESEVLGCKKIIEKIIGKSPICYRPAFNKITPTVQKYIEEQGMVIIKVEIDSTDWKHTDANSIVNTTLSLIAPQSEITMHDGTSESENRSTTVKALPILIQKIKKMGLDVSRICYP</sequence>
<organism evidence="3 4">
    <name type="scientific">Legionella hackeliae</name>
    <dbReference type="NCBI Taxonomy" id="449"/>
    <lineage>
        <taxon>Bacteria</taxon>
        <taxon>Pseudomonadati</taxon>
        <taxon>Pseudomonadota</taxon>
        <taxon>Gammaproteobacteria</taxon>
        <taxon>Legionellales</taxon>
        <taxon>Legionellaceae</taxon>
        <taxon>Legionella</taxon>
    </lineage>
</organism>
<evidence type="ECO:0000313" key="3">
    <source>
        <dbReference type="EMBL" id="CEK12238.1"/>
    </source>
</evidence>
<dbReference type="PATRIC" id="fig|449.7.peg.1779"/>
<keyword evidence="4" id="KW-1185">Reference proteome</keyword>
<dbReference type="OrthoDB" id="276604at2"/>